<proteinExistence type="predicted"/>
<protein>
    <submittedName>
        <fullName evidence="1">Uncharacterized protein</fullName>
    </submittedName>
</protein>
<evidence type="ECO:0000313" key="2">
    <source>
        <dbReference type="Proteomes" id="UP001249851"/>
    </source>
</evidence>
<comment type="caution">
    <text evidence="1">The sequence shown here is derived from an EMBL/GenBank/DDBJ whole genome shotgun (WGS) entry which is preliminary data.</text>
</comment>
<reference evidence="1" key="1">
    <citation type="journal article" date="2023" name="G3 (Bethesda)">
        <title>Whole genome assembly and annotation of the endangered Caribbean coral Acropora cervicornis.</title>
        <authorList>
            <person name="Selwyn J.D."/>
            <person name="Vollmer S.V."/>
        </authorList>
    </citation>
    <scope>NUCLEOTIDE SEQUENCE</scope>
    <source>
        <strain evidence="1">K2</strain>
    </source>
</reference>
<accession>A0AAD9V142</accession>
<name>A0AAD9V142_ACRCE</name>
<evidence type="ECO:0000313" key="1">
    <source>
        <dbReference type="EMBL" id="KAK2557328.1"/>
    </source>
</evidence>
<organism evidence="1 2">
    <name type="scientific">Acropora cervicornis</name>
    <name type="common">Staghorn coral</name>
    <dbReference type="NCBI Taxonomy" id="6130"/>
    <lineage>
        <taxon>Eukaryota</taxon>
        <taxon>Metazoa</taxon>
        <taxon>Cnidaria</taxon>
        <taxon>Anthozoa</taxon>
        <taxon>Hexacorallia</taxon>
        <taxon>Scleractinia</taxon>
        <taxon>Astrocoeniina</taxon>
        <taxon>Acroporidae</taxon>
        <taxon>Acropora</taxon>
    </lineage>
</organism>
<sequence length="101" mass="11869">MIIIRLRFALDDALILCRINSHSWLTVHERKVCQCIFLAMVRKPYVRGQFIVPYLQCHDVLVTDYCQRFRSPCPPSALSTENMVMRNRLQHEPITITLARP</sequence>
<gene>
    <name evidence="1" type="ORF">P5673_020426</name>
</gene>
<dbReference type="EMBL" id="JARQWQ010000050">
    <property type="protein sequence ID" value="KAK2557328.1"/>
    <property type="molecule type" value="Genomic_DNA"/>
</dbReference>
<reference evidence="1" key="2">
    <citation type="journal article" date="2023" name="Science">
        <title>Genomic signatures of disease resistance in endangered staghorn corals.</title>
        <authorList>
            <person name="Vollmer S.V."/>
            <person name="Selwyn J.D."/>
            <person name="Despard B.A."/>
            <person name="Roesel C.L."/>
        </authorList>
    </citation>
    <scope>NUCLEOTIDE SEQUENCE</scope>
    <source>
        <strain evidence="1">K2</strain>
    </source>
</reference>
<dbReference type="AlphaFoldDB" id="A0AAD9V142"/>
<dbReference type="Proteomes" id="UP001249851">
    <property type="component" value="Unassembled WGS sequence"/>
</dbReference>
<keyword evidence="2" id="KW-1185">Reference proteome</keyword>